<dbReference type="EMBL" id="BSPC01000040">
    <property type="protein sequence ID" value="GLS21047.1"/>
    <property type="molecule type" value="Genomic_DNA"/>
</dbReference>
<feature type="transmembrane region" description="Helical" evidence="1">
    <location>
        <begin position="43"/>
        <end position="61"/>
    </location>
</feature>
<dbReference type="Proteomes" id="UP001156882">
    <property type="component" value="Unassembled WGS sequence"/>
</dbReference>
<accession>A0ABQ6CL20</accession>
<evidence type="ECO:0000313" key="2">
    <source>
        <dbReference type="EMBL" id="GLS21047.1"/>
    </source>
</evidence>
<proteinExistence type="predicted"/>
<protein>
    <recommendedName>
        <fullName evidence="4">RelE toxin of RelE / RelB toxin-antitoxin system</fullName>
    </recommendedName>
</protein>
<evidence type="ECO:0008006" key="4">
    <source>
        <dbReference type="Google" id="ProtNLM"/>
    </source>
</evidence>
<reference evidence="3" key="1">
    <citation type="journal article" date="2019" name="Int. J. Syst. Evol. Microbiol.">
        <title>The Global Catalogue of Microorganisms (GCM) 10K type strain sequencing project: providing services to taxonomists for standard genome sequencing and annotation.</title>
        <authorList>
            <consortium name="The Broad Institute Genomics Platform"/>
            <consortium name="The Broad Institute Genome Sequencing Center for Infectious Disease"/>
            <person name="Wu L."/>
            <person name="Ma J."/>
        </authorList>
    </citation>
    <scope>NUCLEOTIDE SEQUENCE [LARGE SCALE GENOMIC DNA]</scope>
    <source>
        <strain evidence="3">NBRC 101365</strain>
    </source>
</reference>
<dbReference type="RefSeq" id="WP_284314112.1">
    <property type="nucleotide sequence ID" value="NZ_BSPC01000040.1"/>
</dbReference>
<dbReference type="InterPro" id="IPR009387">
    <property type="entry name" value="HigB-2"/>
</dbReference>
<organism evidence="2 3">
    <name type="scientific">Labrys miyagiensis</name>
    <dbReference type="NCBI Taxonomy" id="346912"/>
    <lineage>
        <taxon>Bacteria</taxon>
        <taxon>Pseudomonadati</taxon>
        <taxon>Pseudomonadota</taxon>
        <taxon>Alphaproteobacteria</taxon>
        <taxon>Hyphomicrobiales</taxon>
        <taxon>Xanthobacteraceae</taxon>
        <taxon>Labrys</taxon>
    </lineage>
</organism>
<keyword evidence="1" id="KW-0812">Transmembrane</keyword>
<comment type="caution">
    <text evidence="2">The sequence shown here is derived from an EMBL/GenBank/DDBJ whole genome shotgun (WGS) entry which is preliminary data.</text>
</comment>
<keyword evidence="1" id="KW-0472">Membrane</keyword>
<keyword evidence="1" id="KW-1133">Transmembrane helix</keyword>
<gene>
    <name evidence="2" type="ORF">GCM10007874_40640</name>
</gene>
<evidence type="ECO:0000256" key="1">
    <source>
        <dbReference type="SAM" id="Phobius"/>
    </source>
</evidence>
<evidence type="ECO:0000313" key="3">
    <source>
        <dbReference type="Proteomes" id="UP001156882"/>
    </source>
</evidence>
<dbReference type="PIRSF" id="PIRSF039032">
    <property type="entry name" value="HigB-2"/>
    <property type="match status" value="1"/>
</dbReference>
<keyword evidence="3" id="KW-1185">Reference proteome</keyword>
<sequence length="88" mass="9712">MLPRSNRLSPTTPKVGDVVPGLGGIRKIRFALRNKGKRGGGRAIYFLMIADDLAVMLFAYAKSEKEDMTSDERKLALALMKEITDGQD</sequence>
<name>A0ABQ6CL20_9HYPH</name>
<dbReference type="Pfam" id="PF06296">
    <property type="entry name" value="RelE"/>
    <property type="match status" value="1"/>
</dbReference>